<dbReference type="PANTHER" id="PTHR46014">
    <property type="entry name" value="TETRATRICOPEPTIDE REPEAT PROTEIN 1"/>
    <property type="match status" value="1"/>
</dbReference>
<dbReference type="SMART" id="SM00028">
    <property type="entry name" value="TPR"/>
    <property type="match status" value="3"/>
</dbReference>
<dbReference type="Proteomes" id="UP000075714">
    <property type="component" value="Unassembled WGS sequence"/>
</dbReference>
<dbReference type="Gene3D" id="1.25.40.10">
    <property type="entry name" value="Tetratricopeptide repeat domain"/>
    <property type="match status" value="1"/>
</dbReference>
<gene>
    <name evidence="2" type="ORF">GPECTOR_144g730</name>
</gene>
<organism evidence="2 3">
    <name type="scientific">Gonium pectorale</name>
    <name type="common">Green alga</name>
    <dbReference type="NCBI Taxonomy" id="33097"/>
    <lineage>
        <taxon>Eukaryota</taxon>
        <taxon>Viridiplantae</taxon>
        <taxon>Chlorophyta</taxon>
        <taxon>core chlorophytes</taxon>
        <taxon>Chlorophyceae</taxon>
        <taxon>CS clade</taxon>
        <taxon>Chlamydomonadales</taxon>
        <taxon>Volvocaceae</taxon>
        <taxon>Gonium</taxon>
    </lineage>
</organism>
<dbReference type="SUPFAM" id="SSF48452">
    <property type="entry name" value="TPR-like"/>
    <property type="match status" value="1"/>
</dbReference>
<reference evidence="3" key="1">
    <citation type="journal article" date="2016" name="Nat. Commun.">
        <title>The Gonium pectorale genome demonstrates co-option of cell cycle regulation during the evolution of multicellularity.</title>
        <authorList>
            <person name="Hanschen E.R."/>
            <person name="Marriage T.N."/>
            <person name="Ferris P.J."/>
            <person name="Hamaji T."/>
            <person name="Toyoda A."/>
            <person name="Fujiyama A."/>
            <person name="Neme R."/>
            <person name="Noguchi H."/>
            <person name="Minakuchi Y."/>
            <person name="Suzuki M."/>
            <person name="Kawai-Toyooka H."/>
            <person name="Smith D.R."/>
            <person name="Sparks H."/>
            <person name="Anderson J."/>
            <person name="Bakaric R."/>
            <person name="Luria V."/>
            <person name="Karger A."/>
            <person name="Kirschner M.W."/>
            <person name="Durand P.M."/>
            <person name="Michod R.E."/>
            <person name="Nozaki H."/>
            <person name="Olson B.J."/>
        </authorList>
    </citation>
    <scope>NUCLEOTIDE SEQUENCE [LARGE SCALE GENOMIC DNA]</scope>
    <source>
        <strain evidence="3">NIES-2863</strain>
    </source>
</reference>
<evidence type="ECO:0000313" key="2">
    <source>
        <dbReference type="EMBL" id="KXZ42467.1"/>
    </source>
</evidence>
<name>A0A150FY13_GONPE</name>
<evidence type="ECO:0000256" key="1">
    <source>
        <dbReference type="SAM" id="MobiDB-lite"/>
    </source>
</evidence>
<feature type="region of interest" description="Disordered" evidence="1">
    <location>
        <begin position="1"/>
        <end position="78"/>
    </location>
</feature>
<dbReference type="InterPro" id="IPR052769">
    <property type="entry name" value="TPR_domain_protein"/>
</dbReference>
<proteinExistence type="predicted"/>
<evidence type="ECO:0000313" key="3">
    <source>
        <dbReference type="Proteomes" id="UP000075714"/>
    </source>
</evidence>
<dbReference type="InterPro" id="IPR011990">
    <property type="entry name" value="TPR-like_helical_dom_sf"/>
</dbReference>
<protein>
    <submittedName>
        <fullName evidence="2">Uncharacterized protein</fullName>
    </submittedName>
</protein>
<dbReference type="EMBL" id="LSYV01000144">
    <property type="protein sequence ID" value="KXZ42467.1"/>
    <property type="molecule type" value="Genomic_DNA"/>
</dbReference>
<dbReference type="PANTHER" id="PTHR46014:SF1">
    <property type="entry name" value="TETRATRICOPEPTIDE REPEAT PROTEIN 1"/>
    <property type="match status" value="1"/>
</dbReference>
<dbReference type="AlphaFoldDB" id="A0A150FY13"/>
<sequence length="279" mass="29295">MEPQGPPQHAAGDTGRSQPGETAGSKHTHVKTALDDVPAEAAADVALQQGAESDRADGADQAAGEPAPGVSAAVGFSDDGAGEHAALQEEDGAAKAERVKAEAEALSRAEGLKREGNELFGQGKWAEAAAKYNEALDAAPASAPKERAIYFSNLAACNIKMDEFAAAVQNCTAALELEPSYAKAHMRRCEAFERLDELDHALSDAKALLAAAPGNAWASAKVAALQPKVDERTEKLKAEMLGKLKELGNTILGKFGMSTDNFKFDKDPSTGSYSIRFER</sequence>
<comment type="caution">
    <text evidence="2">The sequence shown here is derived from an EMBL/GenBank/DDBJ whole genome shotgun (WGS) entry which is preliminary data.</text>
</comment>
<dbReference type="STRING" id="33097.A0A150FY13"/>
<keyword evidence="3" id="KW-1185">Reference proteome</keyword>
<accession>A0A150FY13</accession>
<dbReference type="OrthoDB" id="1872379at2759"/>
<feature type="compositionally biased region" description="Low complexity" evidence="1">
    <location>
        <begin position="35"/>
        <end position="51"/>
    </location>
</feature>
<dbReference type="InterPro" id="IPR019734">
    <property type="entry name" value="TPR_rpt"/>
</dbReference>